<organism evidence="2 3">
    <name type="scientific">Tritrichomonas musculus</name>
    <dbReference type="NCBI Taxonomy" id="1915356"/>
    <lineage>
        <taxon>Eukaryota</taxon>
        <taxon>Metamonada</taxon>
        <taxon>Parabasalia</taxon>
        <taxon>Tritrichomonadida</taxon>
        <taxon>Tritrichomonadidae</taxon>
        <taxon>Tritrichomonas</taxon>
    </lineage>
</organism>
<feature type="region of interest" description="Disordered" evidence="1">
    <location>
        <begin position="434"/>
        <end position="461"/>
    </location>
</feature>
<dbReference type="EMBL" id="JAPFFF010000003">
    <property type="protein sequence ID" value="KAK8894844.1"/>
    <property type="molecule type" value="Genomic_DNA"/>
</dbReference>
<comment type="caution">
    <text evidence="2">The sequence shown here is derived from an EMBL/GenBank/DDBJ whole genome shotgun (WGS) entry which is preliminary data.</text>
</comment>
<evidence type="ECO:0000313" key="2">
    <source>
        <dbReference type="EMBL" id="KAK8894844.1"/>
    </source>
</evidence>
<keyword evidence="3" id="KW-1185">Reference proteome</keyword>
<protein>
    <recommendedName>
        <fullName evidence="4">VPS9 domain-containing protein</fullName>
    </recommendedName>
</protein>
<sequence>MLEWIYSKLFPQKNNEDDKEQQRISFKLTPLDPFSVSFINIDDLNFNASQLQAAIPAIKSEIKLLQSKLDSLNKSQNKYLKSQLSDIISKQKENQTRPFLSNEIRSNAILVHLYNKSLDKLKKHQIKFLDESIFYCNQMIDFVQNIIDQKYPIKIDYNGFIKKINDYISPTQNQDIVKISNLSKALYKMSNCSSPILVSSIPDFNQIPTAKQVFQTLKSQLPQFDKKSRYMRQTVFDTAFELYICNDQMIMSQYNKILNEMSLFEYTKALEDLFEITKSISSTFGLSYVDNINKNGNNNGKISQNEIAEFLVVFYASTRYFFNQVTIQLPYLLTNDLSASNFLKNCISIQSMTPRELKAVSNVFLPHQLDKTVREIFSENKKLKRTLDYFQLITFYNSPLDIAYFGNKAINIFNREIYINIYLNKKCNGDPNEKVPGIKYSSDSDSDSEADLISDSENDSSSEFNCDIAIAFDDLFTLFYMAMAIRPPPNAPALKVFLNAFGGFQMSQEIDYSSTTLQAAIDFISNFSQ</sequence>
<evidence type="ECO:0000256" key="1">
    <source>
        <dbReference type="SAM" id="MobiDB-lite"/>
    </source>
</evidence>
<name>A0ABR2KUN6_9EUKA</name>
<feature type="compositionally biased region" description="Acidic residues" evidence="1">
    <location>
        <begin position="444"/>
        <end position="460"/>
    </location>
</feature>
<evidence type="ECO:0000313" key="3">
    <source>
        <dbReference type="Proteomes" id="UP001470230"/>
    </source>
</evidence>
<proteinExistence type="predicted"/>
<evidence type="ECO:0008006" key="4">
    <source>
        <dbReference type="Google" id="ProtNLM"/>
    </source>
</evidence>
<accession>A0ABR2KUN6</accession>
<reference evidence="2 3" key="1">
    <citation type="submission" date="2024-04" db="EMBL/GenBank/DDBJ databases">
        <title>Tritrichomonas musculus Genome.</title>
        <authorList>
            <person name="Alves-Ferreira E."/>
            <person name="Grigg M."/>
            <person name="Lorenzi H."/>
            <person name="Galac M."/>
        </authorList>
    </citation>
    <scope>NUCLEOTIDE SEQUENCE [LARGE SCALE GENOMIC DNA]</scope>
    <source>
        <strain evidence="2 3">EAF2021</strain>
    </source>
</reference>
<gene>
    <name evidence="2" type="ORF">M9Y10_023283</name>
</gene>
<dbReference type="Proteomes" id="UP001470230">
    <property type="component" value="Unassembled WGS sequence"/>
</dbReference>